<feature type="transmembrane region" description="Helical" evidence="4">
    <location>
        <begin position="265"/>
        <end position="288"/>
    </location>
</feature>
<feature type="transmembrane region" description="Helical" evidence="4">
    <location>
        <begin position="20"/>
        <end position="40"/>
    </location>
</feature>
<keyword evidence="2 6" id="KW-0238">DNA-binding</keyword>
<keyword evidence="4" id="KW-1133">Transmembrane helix</keyword>
<evidence type="ECO:0000256" key="4">
    <source>
        <dbReference type="SAM" id="Phobius"/>
    </source>
</evidence>
<name>A0A1I0QT06_9FIRM</name>
<evidence type="ECO:0000256" key="2">
    <source>
        <dbReference type="ARBA" id="ARBA00023125"/>
    </source>
</evidence>
<keyword evidence="3" id="KW-0804">Transcription</keyword>
<dbReference type="EMBL" id="FOJI01000009">
    <property type="protein sequence ID" value="SEW30516.1"/>
    <property type="molecule type" value="Genomic_DNA"/>
</dbReference>
<evidence type="ECO:0000313" key="6">
    <source>
        <dbReference type="EMBL" id="SEW30516.1"/>
    </source>
</evidence>
<protein>
    <submittedName>
        <fullName evidence="6">AraC-type DNA-binding protein</fullName>
    </submittedName>
</protein>
<dbReference type="OrthoDB" id="1877256at2"/>
<evidence type="ECO:0000256" key="1">
    <source>
        <dbReference type="ARBA" id="ARBA00023015"/>
    </source>
</evidence>
<dbReference type="AlphaFoldDB" id="A0A1I0QT06"/>
<dbReference type="Proteomes" id="UP000199701">
    <property type="component" value="Unassembled WGS sequence"/>
</dbReference>
<reference evidence="6 7" key="1">
    <citation type="submission" date="2016-10" db="EMBL/GenBank/DDBJ databases">
        <authorList>
            <person name="de Groot N.N."/>
        </authorList>
    </citation>
    <scope>NUCLEOTIDE SEQUENCE [LARGE SCALE GENOMIC DNA]</scope>
    <source>
        <strain evidence="6 7">DSM 9179</strain>
    </source>
</reference>
<organism evidence="6 7">
    <name type="scientific">[Clostridium] fimetarium</name>
    <dbReference type="NCBI Taxonomy" id="99656"/>
    <lineage>
        <taxon>Bacteria</taxon>
        <taxon>Bacillati</taxon>
        <taxon>Bacillota</taxon>
        <taxon>Clostridia</taxon>
        <taxon>Lachnospirales</taxon>
        <taxon>Lachnospiraceae</taxon>
    </lineage>
</organism>
<evidence type="ECO:0000256" key="3">
    <source>
        <dbReference type="ARBA" id="ARBA00023163"/>
    </source>
</evidence>
<evidence type="ECO:0000313" key="7">
    <source>
        <dbReference type="Proteomes" id="UP000199701"/>
    </source>
</evidence>
<dbReference type="PROSITE" id="PS01124">
    <property type="entry name" value="HTH_ARAC_FAMILY_2"/>
    <property type="match status" value="1"/>
</dbReference>
<keyword evidence="7" id="KW-1185">Reference proteome</keyword>
<dbReference type="SMART" id="SM00342">
    <property type="entry name" value="HTH_ARAC"/>
    <property type="match status" value="1"/>
</dbReference>
<dbReference type="InterPro" id="IPR018060">
    <property type="entry name" value="HTH_AraC"/>
</dbReference>
<keyword evidence="4" id="KW-0472">Membrane</keyword>
<dbReference type="PANTHER" id="PTHR43280">
    <property type="entry name" value="ARAC-FAMILY TRANSCRIPTIONAL REGULATOR"/>
    <property type="match status" value="1"/>
</dbReference>
<dbReference type="SUPFAM" id="SSF46689">
    <property type="entry name" value="Homeodomain-like"/>
    <property type="match status" value="1"/>
</dbReference>
<gene>
    <name evidence="6" type="ORF">SAMN05421659_10960</name>
</gene>
<dbReference type="STRING" id="99656.SAMN05421659_10960"/>
<proteinExistence type="predicted"/>
<dbReference type="GO" id="GO:0043565">
    <property type="term" value="F:sequence-specific DNA binding"/>
    <property type="evidence" value="ECO:0007669"/>
    <property type="project" value="InterPro"/>
</dbReference>
<evidence type="ECO:0000259" key="5">
    <source>
        <dbReference type="PROSITE" id="PS01124"/>
    </source>
</evidence>
<accession>A0A1I0QT06</accession>
<keyword evidence="1" id="KW-0805">Transcription regulation</keyword>
<sequence length="732" mass="84770">MKKSYFNKEYFKSKIFKKLFASYIMIILSLFLLYTAVIVFETININKERQSQYYNLKVQELANVLDLQFVEADIIVSNINSSDVIRQFSRDVNNNANINTYDVISEIKNYTISSYNLNIYDTVLFLNGFNKAYSSIQTYNLDKTNDDYDQYKASKISTMTLDNLFSLSNTSTVFNKEWIIYTGGFNSVLNQGRVCVLFDKNSISNSVKNIIGNDTNIRFCFNDEQMFSSGQVKNQVIFEKKSFVNNDIIYKIVVDSGNLKVSGNLYMIVAISLAIILCIGFIIISLYLSNKYYQPFGNIERIIDNQRQSDQNSNELENIISGIENLIGERNGYMEKMVMIKPYVQQGMIHGMLNGNLEPEKLDVLFKKEYMVLQKPYFLLSVINIAYVGNDVYDKQQCKRINAIISDISKEYSTEDINIALYDNDLFNTFVIINSNINENLDKLYYELFERIVKRIDNDDYVITVGVDEIREDISQLSEACNNAIKTLGSMVVGGRGSVYFYEKETKADKQKYYFPKDALNRITKALKERNLDDIKKFLLEILDSNTKKYDISPNTIQLLIDEVHITTIKALKNVDSFNMIDFSIEKIKTVATLDEVLNYYYAIYETISKKLTDIATPKKDIGVLDKSIITCIDTQYTDCEMSLQYLTEKFGVSNKYISIVCKKYFEMTYLQYLQEKRIDYAISLMISTQYSLEQIAKMSGYTNLLTFRRNFKSVKGINPSEFIEKRVCEKL</sequence>
<feature type="domain" description="HTH araC/xylS-type" evidence="5">
    <location>
        <begin position="627"/>
        <end position="726"/>
    </location>
</feature>
<dbReference type="Pfam" id="PF12833">
    <property type="entry name" value="HTH_18"/>
    <property type="match status" value="1"/>
</dbReference>
<dbReference type="GO" id="GO:0003700">
    <property type="term" value="F:DNA-binding transcription factor activity"/>
    <property type="evidence" value="ECO:0007669"/>
    <property type="project" value="InterPro"/>
</dbReference>
<dbReference type="InterPro" id="IPR009057">
    <property type="entry name" value="Homeodomain-like_sf"/>
</dbReference>
<dbReference type="PANTHER" id="PTHR43280:SF2">
    <property type="entry name" value="HTH-TYPE TRANSCRIPTIONAL REGULATOR EXSA"/>
    <property type="match status" value="1"/>
</dbReference>
<keyword evidence="4" id="KW-0812">Transmembrane</keyword>
<dbReference type="RefSeq" id="WP_092454378.1">
    <property type="nucleotide sequence ID" value="NZ_FOJI01000009.1"/>
</dbReference>
<dbReference type="Gene3D" id="1.10.10.60">
    <property type="entry name" value="Homeodomain-like"/>
    <property type="match status" value="2"/>
</dbReference>